<dbReference type="WBParaSite" id="GPLIN_001584300">
    <property type="protein sequence ID" value="GPLIN_001584300"/>
    <property type="gene ID" value="GPLIN_001584300"/>
</dbReference>
<proteinExistence type="predicted"/>
<accession>A0A183CSI5</accession>
<name>A0A183CSI5_GLOPA</name>
<dbReference type="Proteomes" id="UP000050741">
    <property type="component" value="Unassembled WGS sequence"/>
</dbReference>
<evidence type="ECO:0000313" key="2">
    <source>
        <dbReference type="Proteomes" id="UP000050741"/>
    </source>
</evidence>
<keyword evidence="2" id="KW-1185">Reference proteome</keyword>
<feature type="compositionally biased region" description="Basic residues" evidence="1">
    <location>
        <begin position="56"/>
        <end position="66"/>
    </location>
</feature>
<feature type="region of interest" description="Disordered" evidence="1">
    <location>
        <begin position="35"/>
        <end position="81"/>
    </location>
</feature>
<reference evidence="2" key="1">
    <citation type="submission" date="2014-05" db="EMBL/GenBank/DDBJ databases">
        <title>The genome and life-stage specific transcriptomes of Globodera pallida elucidate key aspects of plant parasitism by a cyst nematode.</title>
        <authorList>
            <person name="Cotton J.A."/>
            <person name="Lilley C.J."/>
            <person name="Jones L.M."/>
            <person name="Kikuchi T."/>
            <person name="Reid A.J."/>
            <person name="Thorpe P."/>
            <person name="Tsai I.J."/>
            <person name="Beasley H."/>
            <person name="Blok V."/>
            <person name="Cock P.J.A."/>
            <person name="Van den Akker S.E."/>
            <person name="Holroyd N."/>
            <person name="Hunt M."/>
            <person name="Mantelin S."/>
            <person name="Naghra H."/>
            <person name="Pain A."/>
            <person name="Palomares-Rius J.E."/>
            <person name="Zarowiecki M."/>
            <person name="Berriman M."/>
            <person name="Jones J.T."/>
            <person name="Urwin P.E."/>
        </authorList>
    </citation>
    <scope>NUCLEOTIDE SEQUENCE [LARGE SCALE GENOMIC DNA]</scope>
    <source>
        <strain evidence="2">Lindley</strain>
    </source>
</reference>
<protein>
    <submittedName>
        <fullName evidence="3">Vexin</fullName>
    </submittedName>
</protein>
<evidence type="ECO:0000313" key="3">
    <source>
        <dbReference type="WBParaSite" id="GPLIN_001584300"/>
    </source>
</evidence>
<sequence>GHRVPSTTMDYAELPLCEPAGNVYQPRIKYRRNRKSGSSAAAAATGCGGAHTLPNQRRRSPFRHSIRVNELETSELMGTGR</sequence>
<organism evidence="2 3">
    <name type="scientific">Globodera pallida</name>
    <name type="common">Potato cyst nematode worm</name>
    <name type="synonym">Heterodera pallida</name>
    <dbReference type="NCBI Taxonomy" id="36090"/>
    <lineage>
        <taxon>Eukaryota</taxon>
        <taxon>Metazoa</taxon>
        <taxon>Ecdysozoa</taxon>
        <taxon>Nematoda</taxon>
        <taxon>Chromadorea</taxon>
        <taxon>Rhabditida</taxon>
        <taxon>Tylenchina</taxon>
        <taxon>Tylenchomorpha</taxon>
        <taxon>Tylenchoidea</taxon>
        <taxon>Heteroderidae</taxon>
        <taxon>Heteroderinae</taxon>
        <taxon>Globodera</taxon>
    </lineage>
</organism>
<feature type="compositionally biased region" description="Low complexity" evidence="1">
    <location>
        <begin position="36"/>
        <end position="45"/>
    </location>
</feature>
<reference evidence="3" key="2">
    <citation type="submission" date="2016-06" db="UniProtKB">
        <authorList>
            <consortium name="WormBaseParasite"/>
        </authorList>
    </citation>
    <scope>IDENTIFICATION</scope>
</reference>
<dbReference type="AlphaFoldDB" id="A0A183CSI5"/>
<evidence type="ECO:0000256" key="1">
    <source>
        <dbReference type="SAM" id="MobiDB-lite"/>
    </source>
</evidence>